<dbReference type="PANTHER" id="PTHR46558">
    <property type="entry name" value="TRACRIPTIONAL REGULATORY PROTEIN-RELATED-RELATED"/>
    <property type="match status" value="1"/>
</dbReference>
<evidence type="ECO:0000256" key="1">
    <source>
        <dbReference type="ARBA" id="ARBA00023125"/>
    </source>
</evidence>
<dbReference type="EMBL" id="CP019030">
    <property type="protein sequence ID" value="APU46290.1"/>
    <property type="molecule type" value="Genomic_DNA"/>
</dbReference>
<name>A0A1L7GW01_LIMFE</name>
<dbReference type="RefSeq" id="WP_023465991.1">
    <property type="nucleotide sequence ID" value="NZ_CP019030.1"/>
</dbReference>
<dbReference type="PROSITE" id="PS50943">
    <property type="entry name" value="HTH_CROC1"/>
    <property type="match status" value="1"/>
</dbReference>
<accession>A0A1L7GW01</accession>
<evidence type="ECO:0000313" key="2">
    <source>
        <dbReference type="EMBL" id="APU46290.1"/>
    </source>
</evidence>
<dbReference type="InterPro" id="IPR010982">
    <property type="entry name" value="Lambda_DNA-bd_dom_sf"/>
</dbReference>
<dbReference type="InterPro" id="IPR001387">
    <property type="entry name" value="Cro/C1-type_HTH"/>
</dbReference>
<dbReference type="Pfam" id="PF01381">
    <property type="entry name" value="HTH_3"/>
    <property type="match status" value="1"/>
</dbReference>
<dbReference type="AlphaFoldDB" id="A0A1L7GW01"/>
<sequence>MVNNKIKQLRLSKNLSQEQLAEKAKVSVRTIQRMEAGDDASIETLNLVAGALGVSVKELFDDSPAQKNKIRNAEENLQYQLKSRHDEFKTFKHIYLTCYIIVMMLWGVCFDFLHNDAWSAIMGVLWIGGWMLMGQLKKLITLKWIDPKLDLKYPLTASRIDKDREDK</sequence>
<organism evidence="2 3">
    <name type="scientific">Limosilactobacillus fermentum</name>
    <name type="common">Lactobacillus fermentum</name>
    <dbReference type="NCBI Taxonomy" id="1613"/>
    <lineage>
        <taxon>Bacteria</taxon>
        <taxon>Bacillati</taxon>
        <taxon>Bacillota</taxon>
        <taxon>Bacilli</taxon>
        <taxon>Lactobacillales</taxon>
        <taxon>Lactobacillaceae</taxon>
        <taxon>Limosilactobacillus</taxon>
    </lineage>
</organism>
<evidence type="ECO:0000313" key="3">
    <source>
        <dbReference type="Proteomes" id="UP000185427"/>
    </source>
</evidence>
<dbReference type="Gene3D" id="1.10.260.40">
    <property type="entry name" value="lambda repressor-like DNA-binding domains"/>
    <property type="match status" value="1"/>
</dbReference>
<protein>
    <submittedName>
        <fullName evidence="2">DNA-binding protein</fullName>
    </submittedName>
</protein>
<dbReference type="GO" id="GO:0003677">
    <property type="term" value="F:DNA binding"/>
    <property type="evidence" value="ECO:0007669"/>
    <property type="project" value="UniProtKB-KW"/>
</dbReference>
<dbReference type="OrthoDB" id="9812495at2"/>
<keyword evidence="1 2" id="KW-0238">DNA-binding</keyword>
<dbReference type="SUPFAM" id="SSF47413">
    <property type="entry name" value="lambda repressor-like DNA-binding domains"/>
    <property type="match status" value="1"/>
</dbReference>
<gene>
    <name evidence="2" type="ORF">BUW47_07580</name>
</gene>
<reference evidence="2 3" key="1">
    <citation type="submission" date="2016-12" db="EMBL/GenBank/DDBJ databases">
        <title>Complete Genome Sequence of Lactobacillus fermentum Strain SNUV175, a Probiotic for Treatment of Bacterial Vaginosis.</title>
        <authorList>
            <person name="Lee S."/>
            <person name="You H.J."/>
            <person name="Kwon B."/>
            <person name="Ko G."/>
        </authorList>
    </citation>
    <scope>NUCLEOTIDE SEQUENCE [LARGE SCALE GENOMIC DNA]</scope>
    <source>
        <strain evidence="2 3">SNUV175</strain>
    </source>
</reference>
<dbReference type="PANTHER" id="PTHR46558:SF11">
    <property type="entry name" value="HTH-TYPE TRANSCRIPTIONAL REGULATOR XRE"/>
    <property type="match status" value="1"/>
</dbReference>
<dbReference type="CDD" id="cd00093">
    <property type="entry name" value="HTH_XRE"/>
    <property type="match status" value="1"/>
</dbReference>
<proteinExistence type="predicted"/>
<dbReference type="Proteomes" id="UP000185427">
    <property type="component" value="Chromosome"/>
</dbReference>
<dbReference type="SMART" id="SM00530">
    <property type="entry name" value="HTH_XRE"/>
    <property type="match status" value="1"/>
</dbReference>